<dbReference type="InterPro" id="IPR000372">
    <property type="entry name" value="LRRNT"/>
</dbReference>
<feature type="compositionally biased region" description="Acidic residues" evidence="3">
    <location>
        <begin position="131"/>
        <end position="141"/>
    </location>
</feature>
<reference evidence="5 6" key="1">
    <citation type="submission" date="2024-04" db="EMBL/GenBank/DDBJ databases">
        <authorList>
            <person name="Waldvogel A.-M."/>
            <person name="Schoenle A."/>
        </authorList>
    </citation>
    <scope>NUCLEOTIDE SEQUENCE [LARGE SCALE GENOMIC DNA]</scope>
</reference>
<dbReference type="SMART" id="SM00013">
    <property type="entry name" value="LRRNT"/>
    <property type="match status" value="1"/>
</dbReference>
<name>A0AAV2LYD9_KNICA</name>
<keyword evidence="1" id="KW-0433">Leucine-rich repeat</keyword>
<organism evidence="5 6">
    <name type="scientific">Knipowitschia caucasica</name>
    <name type="common">Caucasian dwarf goby</name>
    <name type="synonym">Pomatoschistus caucasicus</name>
    <dbReference type="NCBI Taxonomy" id="637954"/>
    <lineage>
        <taxon>Eukaryota</taxon>
        <taxon>Metazoa</taxon>
        <taxon>Chordata</taxon>
        <taxon>Craniata</taxon>
        <taxon>Vertebrata</taxon>
        <taxon>Euteleostomi</taxon>
        <taxon>Actinopterygii</taxon>
        <taxon>Neopterygii</taxon>
        <taxon>Teleostei</taxon>
        <taxon>Neoteleostei</taxon>
        <taxon>Acanthomorphata</taxon>
        <taxon>Gobiaria</taxon>
        <taxon>Gobiiformes</taxon>
        <taxon>Gobioidei</taxon>
        <taxon>Gobiidae</taxon>
        <taxon>Gobiinae</taxon>
        <taxon>Knipowitschia</taxon>
    </lineage>
</organism>
<keyword evidence="6" id="KW-1185">Reference proteome</keyword>
<accession>A0AAV2LYD9</accession>
<sequence>MYVSELAARSERLDGDTNRKELSRYDPIHGILFSSEPTLQQWDPFNLRGVSIMLDILPQWRPHCPRWSLLLSVGILLLWLPLSHTTTMKCHNTCICASNIVSCSKMNLTEVPLNIPVYTVGQNGKLNLKGDEEDEEEDQDAEAGSLMKGKRKKSVAESISSVFSDTPMVV</sequence>
<dbReference type="Proteomes" id="UP001497482">
    <property type="component" value="Chromosome 5"/>
</dbReference>
<keyword evidence="2" id="KW-0732">Signal</keyword>
<protein>
    <recommendedName>
        <fullName evidence="4">LRRNT domain-containing protein</fullName>
    </recommendedName>
</protein>
<evidence type="ECO:0000313" key="5">
    <source>
        <dbReference type="EMBL" id="CAL1606058.1"/>
    </source>
</evidence>
<dbReference type="AlphaFoldDB" id="A0AAV2LYD9"/>
<evidence type="ECO:0000256" key="1">
    <source>
        <dbReference type="ARBA" id="ARBA00022614"/>
    </source>
</evidence>
<proteinExistence type="predicted"/>
<evidence type="ECO:0000256" key="3">
    <source>
        <dbReference type="SAM" id="MobiDB-lite"/>
    </source>
</evidence>
<feature type="region of interest" description="Disordered" evidence="3">
    <location>
        <begin position="126"/>
        <end position="170"/>
    </location>
</feature>
<evidence type="ECO:0000256" key="2">
    <source>
        <dbReference type="ARBA" id="ARBA00022729"/>
    </source>
</evidence>
<feature type="domain" description="LRRNT" evidence="4">
    <location>
        <begin position="89"/>
        <end position="121"/>
    </location>
</feature>
<evidence type="ECO:0000259" key="4">
    <source>
        <dbReference type="SMART" id="SM00013"/>
    </source>
</evidence>
<dbReference type="EMBL" id="OZ035827">
    <property type="protein sequence ID" value="CAL1606058.1"/>
    <property type="molecule type" value="Genomic_DNA"/>
</dbReference>
<gene>
    <name evidence="5" type="ORF">KC01_LOCUS33320</name>
</gene>
<evidence type="ECO:0000313" key="6">
    <source>
        <dbReference type="Proteomes" id="UP001497482"/>
    </source>
</evidence>